<accession>A0A904A3P3</accession>
<organism evidence="1 2">
    <name type="scientific">Anopheles quadriannulatus</name>
    <name type="common">Mosquito</name>
    <dbReference type="NCBI Taxonomy" id="34691"/>
    <lineage>
        <taxon>Eukaryota</taxon>
        <taxon>Metazoa</taxon>
        <taxon>Ecdysozoa</taxon>
        <taxon>Arthropoda</taxon>
        <taxon>Hexapoda</taxon>
        <taxon>Insecta</taxon>
        <taxon>Pterygota</taxon>
        <taxon>Neoptera</taxon>
        <taxon>Endopterygota</taxon>
        <taxon>Diptera</taxon>
        <taxon>Nematocera</taxon>
        <taxon>Culicoidea</taxon>
        <taxon>Culicidae</taxon>
        <taxon>Anophelinae</taxon>
        <taxon>Anopheles</taxon>
    </lineage>
</organism>
<sequence>SPCPGLQEGVCRGPEAIRSSCREALPSVREAASVRREAGPSDGAHQGAPQEAILGLKDCLRDVEKLVE</sequence>
<keyword evidence="2" id="KW-1185">Reference proteome</keyword>
<reference evidence="1" key="1">
    <citation type="submission" date="2022-10" db="UniProtKB">
        <authorList>
            <consortium name="EnsemblMetazoa"/>
        </authorList>
    </citation>
    <scope>IDENTIFICATION</scope>
    <source>
        <strain evidence="1">SANGQUA</strain>
    </source>
</reference>
<proteinExistence type="predicted"/>
<evidence type="ECO:0000313" key="2">
    <source>
        <dbReference type="Proteomes" id="UP000076407"/>
    </source>
</evidence>
<dbReference type="Proteomes" id="UP000076407">
    <property type="component" value="Unassembled WGS sequence"/>
</dbReference>
<protein>
    <submittedName>
        <fullName evidence="1">Uncharacterized protein</fullName>
    </submittedName>
</protein>
<dbReference type="AlphaFoldDB" id="A0A904A3P3"/>
<name>A0A904A3P3_ANOQN</name>
<evidence type="ECO:0000313" key="1">
    <source>
        <dbReference type="EnsemblMetazoa" id="AQUA017647-PA"/>
    </source>
</evidence>
<dbReference type="EnsemblMetazoa" id="AQUA017647-RA">
    <property type="protein sequence ID" value="AQUA017647-PA"/>
    <property type="gene ID" value="AQUA017647"/>
</dbReference>